<evidence type="ECO:0000256" key="3">
    <source>
        <dbReference type="ARBA" id="ARBA00022801"/>
    </source>
</evidence>
<protein>
    <submittedName>
        <fullName evidence="6">Creatininase</fullName>
    </submittedName>
</protein>
<comment type="caution">
    <text evidence="6">The sequence shown here is derived from an EMBL/GenBank/DDBJ whole genome shotgun (WGS) entry which is preliminary data.</text>
</comment>
<dbReference type="Proteomes" id="UP000263642">
    <property type="component" value="Unassembled WGS sequence"/>
</dbReference>
<organism evidence="6 7">
    <name type="scientific">Gimesia maris</name>
    <dbReference type="NCBI Taxonomy" id="122"/>
    <lineage>
        <taxon>Bacteria</taxon>
        <taxon>Pseudomonadati</taxon>
        <taxon>Planctomycetota</taxon>
        <taxon>Planctomycetia</taxon>
        <taxon>Planctomycetales</taxon>
        <taxon>Planctomycetaceae</taxon>
        <taxon>Gimesia</taxon>
    </lineage>
</organism>
<sequence length="250" mass="27863">MKYAEMTAVELKNISREETLVILPIAAVEQHGPHMPTGTDDIICTAVAEKVEERLKEKIVLLPTLWLGASQHHLRWGATLTSRVENYETLLCEICESLLKDGFRRVMILNGHGGNIGPMQIALRRLQVDFPNCQLLAASYWSIAEEEIASVMQGDCKTVGHACEAETSLIMYLRPELVRSARVENFDDYAPDLVDGVYVCRDMFQRTSAGATGRPDLASAEKGDKMFSQIVKRVSDVIGHLTEEPLSNYP</sequence>
<evidence type="ECO:0000256" key="2">
    <source>
        <dbReference type="ARBA" id="ARBA00022723"/>
    </source>
</evidence>
<dbReference type="GO" id="GO:0046872">
    <property type="term" value="F:metal ion binding"/>
    <property type="evidence" value="ECO:0007669"/>
    <property type="project" value="UniProtKB-KW"/>
</dbReference>
<keyword evidence="3" id="KW-0378">Hydrolase</keyword>
<dbReference type="GO" id="GO:0016811">
    <property type="term" value="F:hydrolase activity, acting on carbon-nitrogen (but not peptide) bonds, in linear amides"/>
    <property type="evidence" value="ECO:0007669"/>
    <property type="project" value="TreeGrafter"/>
</dbReference>
<keyword evidence="2" id="KW-0479">Metal-binding</keyword>
<dbReference type="AlphaFoldDB" id="A0A3D3RDR4"/>
<comment type="cofactor">
    <cofactor evidence="1">
        <name>Zn(2+)</name>
        <dbReference type="ChEBI" id="CHEBI:29105"/>
    </cofactor>
</comment>
<evidence type="ECO:0000313" key="7">
    <source>
        <dbReference type="Proteomes" id="UP000263642"/>
    </source>
</evidence>
<comment type="similarity">
    <text evidence="5">Belongs to the creatininase superfamily.</text>
</comment>
<name>A0A3D3RDR4_9PLAN</name>
<dbReference type="EMBL" id="DQAY01000170">
    <property type="protein sequence ID" value="HCO26736.1"/>
    <property type="molecule type" value="Genomic_DNA"/>
</dbReference>
<keyword evidence="4" id="KW-0862">Zinc</keyword>
<reference evidence="6 7" key="1">
    <citation type="journal article" date="2018" name="Nat. Biotechnol.">
        <title>A standardized bacterial taxonomy based on genome phylogeny substantially revises the tree of life.</title>
        <authorList>
            <person name="Parks D.H."/>
            <person name="Chuvochina M."/>
            <person name="Waite D.W."/>
            <person name="Rinke C."/>
            <person name="Skarshewski A."/>
            <person name="Chaumeil P.A."/>
            <person name="Hugenholtz P."/>
        </authorList>
    </citation>
    <scope>NUCLEOTIDE SEQUENCE [LARGE SCALE GENOMIC DNA]</scope>
    <source>
        <strain evidence="6">UBA9375</strain>
    </source>
</reference>
<proteinExistence type="inferred from homology"/>
<dbReference type="InterPro" id="IPR003785">
    <property type="entry name" value="Creatininase/forma_Hydrolase"/>
</dbReference>
<dbReference type="InterPro" id="IPR024087">
    <property type="entry name" value="Creatininase-like_sf"/>
</dbReference>
<dbReference type="RefSeq" id="WP_278446323.1">
    <property type="nucleotide sequence ID" value="NZ_CAXBMG010000009.1"/>
</dbReference>
<dbReference type="PANTHER" id="PTHR35005:SF1">
    <property type="entry name" value="2-AMINO-5-FORMYLAMINO-6-RIBOSYLAMINOPYRIMIDIN-4(3H)-ONE 5'-MONOPHOSPHATE DEFORMYLASE"/>
    <property type="match status" value="1"/>
</dbReference>
<evidence type="ECO:0000313" key="6">
    <source>
        <dbReference type="EMBL" id="HCO26736.1"/>
    </source>
</evidence>
<dbReference type="PANTHER" id="PTHR35005">
    <property type="entry name" value="3-DEHYDRO-SCYLLO-INOSOSE HYDROLASE"/>
    <property type="match status" value="1"/>
</dbReference>
<evidence type="ECO:0000256" key="1">
    <source>
        <dbReference type="ARBA" id="ARBA00001947"/>
    </source>
</evidence>
<dbReference type="Pfam" id="PF02633">
    <property type="entry name" value="Creatininase"/>
    <property type="match status" value="1"/>
</dbReference>
<dbReference type="SUPFAM" id="SSF102215">
    <property type="entry name" value="Creatininase"/>
    <property type="match status" value="1"/>
</dbReference>
<accession>A0A3D3RDR4</accession>
<dbReference type="Gene3D" id="3.40.50.10310">
    <property type="entry name" value="Creatininase"/>
    <property type="match status" value="1"/>
</dbReference>
<dbReference type="GO" id="GO:0009231">
    <property type="term" value="P:riboflavin biosynthetic process"/>
    <property type="evidence" value="ECO:0007669"/>
    <property type="project" value="TreeGrafter"/>
</dbReference>
<gene>
    <name evidence="6" type="ORF">DIT97_28365</name>
</gene>
<evidence type="ECO:0000256" key="5">
    <source>
        <dbReference type="ARBA" id="ARBA00024029"/>
    </source>
</evidence>
<evidence type="ECO:0000256" key="4">
    <source>
        <dbReference type="ARBA" id="ARBA00022833"/>
    </source>
</evidence>